<organism evidence="4 5">
    <name type="scientific">Edaphobacter acidisoli</name>
    <dbReference type="NCBI Taxonomy" id="2040573"/>
    <lineage>
        <taxon>Bacteria</taxon>
        <taxon>Pseudomonadati</taxon>
        <taxon>Acidobacteriota</taxon>
        <taxon>Terriglobia</taxon>
        <taxon>Terriglobales</taxon>
        <taxon>Acidobacteriaceae</taxon>
        <taxon>Edaphobacter</taxon>
    </lineage>
</organism>
<dbReference type="Pfam" id="PF07589">
    <property type="entry name" value="PEP-CTERM"/>
    <property type="match status" value="1"/>
</dbReference>
<keyword evidence="1" id="KW-0812">Transmembrane</keyword>
<keyword evidence="5" id="KW-1185">Reference proteome</keyword>
<proteinExistence type="predicted"/>
<dbReference type="Proteomes" id="UP000648801">
    <property type="component" value="Unassembled WGS sequence"/>
</dbReference>
<evidence type="ECO:0000313" key="4">
    <source>
        <dbReference type="EMBL" id="GGA68264.1"/>
    </source>
</evidence>
<evidence type="ECO:0000259" key="3">
    <source>
        <dbReference type="Pfam" id="PF07589"/>
    </source>
</evidence>
<feature type="chain" id="PRO_5037433303" description="Ice-binding protein C-terminal domain-containing protein" evidence="2">
    <location>
        <begin position="24"/>
        <end position="218"/>
    </location>
</feature>
<name>A0A916RUQ9_9BACT</name>
<feature type="signal peptide" evidence="2">
    <location>
        <begin position="1"/>
        <end position="23"/>
    </location>
</feature>
<comment type="caution">
    <text evidence="4">The sequence shown here is derived from an EMBL/GenBank/DDBJ whole genome shotgun (WGS) entry which is preliminary data.</text>
</comment>
<dbReference type="RefSeq" id="WP_188759133.1">
    <property type="nucleotide sequence ID" value="NZ_BMJB01000001.1"/>
</dbReference>
<feature type="transmembrane region" description="Helical" evidence="1">
    <location>
        <begin position="189"/>
        <end position="206"/>
    </location>
</feature>
<dbReference type="NCBIfam" id="TIGR02595">
    <property type="entry name" value="PEP_CTERM"/>
    <property type="match status" value="1"/>
</dbReference>
<dbReference type="AlphaFoldDB" id="A0A916RUQ9"/>
<keyword evidence="1" id="KW-0472">Membrane</keyword>
<protein>
    <recommendedName>
        <fullName evidence="3">Ice-binding protein C-terminal domain-containing protein</fullName>
    </recommendedName>
</protein>
<keyword evidence="1" id="KW-1133">Transmembrane helix</keyword>
<keyword evidence="2" id="KW-0732">Signal</keyword>
<reference evidence="4" key="2">
    <citation type="submission" date="2020-09" db="EMBL/GenBank/DDBJ databases">
        <authorList>
            <person name="Sun Q."/>
            <person name="Zhou Y."/>
        </authorList>
    </citation>
    <scope>NUCLEOTIDE SEQUENCE</scope>
    <source>
        <strain evidence="4">CGMCC 1.15447</strain>
    </source>
</reference>
<gene>
    <name evidence="4" type="ORF">GCM10011507_19710</name>
</gene>
<reference evidence="4" key="1">
    <citation type="journal article" date="2014" name="Int. J. Syst. Evol. Microbiol.">
        <title>Complete genome sequence of Corynebacterium casei LMG S-19264T (=DSM 44701T), isolated from a smear-ripened cheese.</title>
        <authorList>
            <consortium name="US DOE Joint Genome Institute (JGI-PGF)"/>
            <person name="Walter F."/>
            <person name="Albersmeier A."/>
            <person name="Kalinowski J."/>
            <person name="Ruckert C."/>
        </authorList>
    </citation>
    <scope>NUCLEOTIDE SEQUENCE</scope>
    <source>
        <strain evidence="4">CGMCC 1.15447</strain>
    </source>
</reference>
<evidence type="ECO:0000256" key="2">
    <source>
        <dbReference type="SAM" id="SignalP"/>
    </source>
</evidence>
<feature type="domain" description="Ice-binding protein C-terminal" evidence="3">
    <location>
        <begin position="186"/>
        <end position="205"/>
    </location>
</feature>
<evidence type="ECO:0000313" key="5">
    <source>
        <dbReference type="Proteomes" id="UP000648801"/>
    </source>
</evidence>
<dbReference type="EMBL" id="BMJB01000001">
    <property type="protein sequence ID" value="GGA68264.1"/>
    <property type="molecule type" value="Genomic_DNA"/>
</dbReference>
<accession>A0A916RUQ9</accession>
<sequence>MKINCFATLALVAAVALAPAAIADQLDFSFNGNGISTSGSFTYTPSTIVPGAEEITGITGTFSDSNVGVSGAIMGLYSPVSYVNTIPGVASTTGGLSYDDLFFPGGNSPQDCAGYPFTGGVFDIFGVAFNVGTAGYVGEIWSNGDIPGLGTVYAAGLANADGLVDNPNAGPSAPVPPGEYGDLTITPEPSSVLLLGSGLFGLAGLVKERRNRRKASRS</sequence>
<dbReference type="InterPro" id="IPR013424">
    <property type="entry name" value="Ice-binding_C"/>
</dbReference>
<evidence type="ECO:0000256" key="1">
    <source>
        <dbReference type="SAM" id="Phobius"/>
    </source>
</evidence>